<protein>
    <recommendedName>
        <fullName evidence="3">Lipoprotein</fullName>
    </recommendedName>
</protein>
<evidence type="ECO:0008006" key="3">
    <source>
        <dbReference type="Google" id="ProtNLM"/>
    </source>
</evidence>
<organism evidence="1 2">
    <name type="scientific">Streptomyces sanglieri</name>
    <dbReference type="NCBI Taxonomy" id="193460"/>
    <lineage>
        <taxon>Bacteria</taxon>
        <taxon>Bacillati</taxon>
        <taxon>Actinomycetota</taxon>
        <taxon>Actinomycetes</taxon>
        <taxon>Kitasatosporales</taxon>
        <taxon>Streptomycetaceae</taxon>
        <taxon>Streptomyces</taxon>
    </lineage>
</organism>
<reference evidence="2" key="1">
    <citation type="journal article" date="2019" name="Int. J. Syst. Evol. Microbiol.">
        <title>The Global Catalogue of Microorganisms (GCM) 10K type strain sequencing project: providing services to taxonomists for standard genome sequencing and annotation.</title>
        <authorList>
            <consortium name="The Broad Institute Genomics Platform"/>
            <consortium name="The Broad Institute Genome Sequencing Center for Infectious Disease"/>
            <person name="Wu L."/>
            <person name="Ma J."/>
        </authorList>
    </citation>
    <scope>NUCLEOTIDE SEQUENCE [LARGE SCALE GENOMIC DNA]</scope>
    <source>
        <strain evidence="2">JCM 12607</strain>
    </source>
</reference>
<evidence type="ECO:0000313" key="2">
    <source>
        <dbReference type="Proteomes" id="UP001596915"/>
    </source>
</evidence>
<proteinExistence type="predicted"/>
<evidence type="ECO:0000313" key="1">
    <source>
        <dbReference type="EMBL" id="MFD0622638.1"/>
    </source>
</evidence>
<comment type="caution">
    <text evidence="1">The sequence shown here is derived from an EMBL/GenBank/DDBJ whole genome shotgun (WGS) entry which is preliminary data.</text>
</comment>
<accession>A0ABW2WN76</accession>
<gene>
    <name evidence="1" type="ORF">ACFQ2K_07160</name>
</gene>
<dbReference type="Proteomes" id="UP001596915">
    <property type="component" value="Unassembled WGS sequence"/>
</dbReference>
<sequence length="162" mass="17700">MRPVARTPSAAAKCTFLPSYTLKTRKDGNLDFATDNGQYKAVLFKARAGMAPVPEKYVGQWVPKGEEEDPMAQVTIEQAKTGDFFVRGWDNSPRKHCAWKEVLVFVNDTGLISRPVYRRGSADPCGIAPTGARGYTLADSGILSMGHAAQELEFGEETSSCH</sequence>
<dbReference type="EMBL" id="JBHTGL010000008">
    <property type="protein sequence ID" value="MFD0622638.1"/>
    <property type="molecule type" value="Genomic_DNA"/>
</dbReference>
<keyword evidence="2" id="KW-1185">Reference proteome</keyword>
<name>A0ABW2WN76_9ACTN</name>